<dbReference type="GeneID" id="120273264"/>
<accession>A0AB40C887</accession>
<dbReference type="PROSITE" id="PS51375">
    <property type="entry name" value="PPR"/>
    <property type="match status" value="6"/>
</dbReference>
<dbReference type="Pfam" id="PF01535">
    <property type="entry name" value="PPR"/>
    <property type="match status" value="2"/>
</dbReference>
<feature type="repeat" description="PPR" evidence="2">
    <location>
        <begin position="243"/>
        <end position="277"/>
    </location>
</feature>
<evidence type="ECO:0000256" key="1">
    <source>
        <dbReference type="ARBA" id="ARBA00022737"/>
    </source>
</evidence>
<dbReference type="Pfam" id="PF13041">
    <property type="entry name" value="PPR_2"/>
    <property type="match status" value="3"/>
</dbReference>
<evidence type="ECO:0000313" key="4">
    <source>
        <dbReference type="RefSeq" id="XP_039135827.1"/>
    </source>
</evidence>
<feature type="repeat" description="PPR" evidence="2">
    <location>
        <begin position="208"/>
        <end position="242"/>
    </location>
</feature>
<proteinExistence type="predicted"/>
<dbReference type="PANTHER" id="PTHR45613:SF207">
    <property type="entry name" value="OS08G0300700 PROTEIN"/>
    <property type="match status" value="1"/>
</dbReference>
<dbReference type="Gene3D" id="1.25.40.10">
    <property type="entry name" value="Tetratricopeptide repeat domain"/>
    <property type="match status" value="3"/>
</dbReference>
<evidence type="ECO:0000313" key="3">
    <source>
        <dbReference type="Proteomes" id="UP001515500"/>
    </source>
</evidence>
<dbReference type="InterPro" id="IPR011990">
    <property type="entry name" value="TPR-like_helical_dom_sf"/>
</dbReference>
<keyword evidence="1" id="KW-0677">Repeat</keyword>
<feature type="repeat" description="PPR" evidence="2">
    <location>
        <begin position="63"/>
        <end position="97"/>
    </location>
</feature>
<feature type="repeat" description="PPR" evidence="2">
    <location>
        <begin position="133"/>
        <end position="167"/>
    </location>
</feature>
<name>A0AB40C887_DIOCR</name>
<dbReference type="Proteomes" id="UP001515500">
    <property type="component" value="Chromosome 12"/>
</dbReference>
<gene>
    <name evidence="4" type="primary">LOC120273264</name>
</gene>
<dbReference type="InterPro" id="IPR002885">
    <property type="entry name" value="PPR_rpt"/>
</dbReference>
<dbReference type="PANTHER" id="PTHR45613">
    <property type="entry name" value="PENTATRICOPEPTIDE REPEAT-CONTAINING PROTEIN"/>
    <property type="match status" value="1"/>
</dbReference>
<sequence>MIQCLCKKNEPDEAKRALDEMMERGFVPNVVTFTELITCLCKREWRKHLSYCTRSRSLQRDRIYIHSLLVIDGFCKVGRSDEARELLDEALEMGLVPNVVTYNSLIGGYCTEGRPLEGIRVLKEMEGRSCPPDFISYNILLQGLLRFGLISVSFQTYMKMHNAGFQASERVMNTLLRGLCRKSTRNDEPLKEAKELFEQIMELGYPLSPYTYCLMVQALAEKGEVSQAFNHLLEMIGKGYSPRMLTYNVVLRVLCRDGRVDDAMYVFILMLEKDTIPGKFSFSVLIGELERQGRLLDAYGVYAAAVKWGVVPKRIPGKQLKAGNEHFHSIQGDECKE</sequence>
<dbReference type="AlphaFoldDB" id="A0AB40C887"/>
<organism evidence="3 4">
    <name type="scientific">Dioscorea cayennensis subsp. rotundata</name>
    <name type="common">White Guinea yam</name>
    <name type="synonym">Dioscorea rotundata</name>
    <dbReference type="NCBI Taxonomy" id="55577"/>
    <lineage>
        <taxon>Eukaryota</taxon>
        <taxon>Viridiplantae</taxon>
        <taxon>Streptophyta</taxon>
        <taxon>Embryophyta</taxon>
        <taxon>Tracheophyta</taxon>
        <taxon>Spermatophyta</taxon>
        <taxon>Magnoliopsida</taxon>
        <taxon>Liliopsida</taxon>
        <taxon>Dioscoreales</taxon>
        <taxon>Dioscoreaceae</taxon>
        <taxon>Dioscorea</taxon>
    </lineage>
</organism>
<feature type="repeat" description="PPR" evidence="2">
    <location>
        <begin position="1"/>
        <end position="28"/>
    </location>
</feature>
<dbReference type="SUPFAM" id="SSF81901">
    <property type="entry name" value="HCP-like"/>
    <property type="match status" value="1"/>
</dbReference>
<dbReference type="RefSeq" id="XP_039135827.1">
    <property type="nucleotide sequence ID" value="XM_039279893.1"/>
</dbReference>
<keyword evidence="3" id="KW-1185">Reference proteome</keyword>
<dbReference type="NCBIfam" id="TIGR00756">
    <property type="entry name" value="PPR"/>
    <property type="match status" value="4"/>
</dbReference>
<feature type="repeat" description="PPR" evidence="2">
    <location>
        <begin position="98"/>
        <end position="132"/>
    </location>
</feature>
<protein>
    <submittedName>
        <fullName evidence="4">Pentatricopeptide repeat-containing protein At3g22470, mitochondrial-like</fullName>
    </submittedName>
</protein>
<reference evidence="4" key="1">
    <citation type="submission" date="2025-08" db="UniProtKB">
        <authorList>
            <consortium name="RefSeq"/>
        </authorList>
    </citation>
    <scope>IDENTIFICATION</scope>
</reference>
<evidence type="ECO:0000256" key="2">
    <source>
        <dbReference type="PROSITE-ProRule" id="PRU00708"/>
    </source>
</evidence>